<evidence type="ECO:0000256" key="1">
    <source>
        <dbReference type="SAM" id="MobiDB-lite"/>
    </source>
</evidence>
<reference evidence="4 5" key="1">
    <citation type="submission" date="2021-06" db="EMBL/GenBank/DDBJ databases">
        <title>Genome-based taxonomic framework of Microbacterium strains isolated from marine environment, the description of four new species and reclassification of four preexisting species.</title>
        <authorList>
            <person name="Lee S.D."/>
            <person name="Kim S.-M."/>
            <person name="Byeon Y.-S."/>
            <person name="Yang H.L."/>
            <person name="Kim I.S."/>
        </authorList>
    </citation>
    <scope>NUCLEOTIDE SEQUENCE [LARGE SCALE GENOMIC DNA]</scope>
    <source>
        <strain evidence="4 5">KSW4-10</strain>
    </source>
</reference>
<keyword evidence="2" id="KW-0472">Membrane</keyword>
<sequence length="2007" mass="208051">MSTTSRPVEHRLRRLLLALVAIFGLVGAGFAVPLAAQAVESSLRIDKRVDDLETQDSLQPGDEFTYTVDLVCDDVDCLNVVLTDTLPAEFAGFQFVGSSYTPSTLPLTATTTGCVEEGGVPVEVSDDCTVQVVFQQPVDGGIGLEAGGTLKLSVVLRAPLDLPADWAYNGDTVTNTATADWDNGPGDVPATIQDSADAVVTVETVIGVEASKSWLPESQQFDPGVTSTITMGAQNQSNVGADSLVIQEPTSAVDGATTLGADNPFRIVDFQGFGATSLPPAATTVQVDVYTYDEVAGTWSWQPGTPAATPALPAGTDPADVGGIRLTYAGGTVESDAAASTAFVVEQRETDRNDDSSLAGGDTVTNSITSTVNAPGGATESDVATAPYEIGPLTVDVLAGKTITPAELAAGGEASAELTATNTSNGPVQSLTISDVGFFDADMVFGGFPSGIDYPAGATGGTITWYIDGVPQSPVAFADGSSPVPPAGTVTGFVIEFTGQIPATTVATVDVAIEPGLSLVSEAAPTHQRTNTIDVTATNDVGTADSEASDDIGVYYPQIGVALDKQITPGGAVEPGNSVVASLTATTQTGVAQVDSTQIVVEDSWRDDQTDDFWNAFDIVAIAPTQVPPNTTATVEYQRPDGSWVTLATVSTGATAETFQMSRAEFAAALTPPDVPSDVTGIRFTFDNPDGFAQGFSVVPNLVFDARTDLRDGSGPTDPRDDPEDEQSAQVPTVYENEASAQSHGEVDGLPDGIDSDVVTDQDTIGVQTPATDEGVGIDANKRWVQTSDKTTDVDFLDAQSGAIVSTRNEWRTGTRGIDTLVLTDPATTPDSDPPGPASTVFQAFDLLSVDPVTLEDDPLLAWDDITEVWLFVDGAWTPIAAPGGSWMGADGFVGYTLTPEQTAGTTGVLMIYEPDDAARTASTDPTRPEPGSGLATSAVGQYRPTFLTWELRNVVRDETATADRWVSADETFNDPDPGIVWNSLRGDWTSAAGNGSDIEQDNITLIDQPPLVSVDKTVTPATVTIPESADVDPANYPNVTFDIEARNDSTARASYVRVTDPIPCVAGAADQCVSAPDAWADDPFDGADYDPDTNPYERVDVQSLSFTYPADQVDPDASTVTLWDRAADGTLSTRTLSLTDAGALATDALATVVGVSVVFHGIDPATEGGSIRAGEDLGIEIVTKVRQFERSDADQLVEPGTVANDVIAQSYDPVLTPSGNASTPSDTANDTVVLVSALLDATLAKSIDPDAILETELDDPVTVTLEATDGASTAATQQVTITDADADFWNGVQLAPDPALSTVLPAGADQVRVDALVGATWVEGAFAATAALPAGTDPAQILGLRAVFRNAAGEVFSRTAPPEDWTAQLAFDVVVLATQRDGSALVLPSALPNAATVVSERLDGLFADADADADAELAIDPGTHQIDVVKSQPGSSHVVSIGASLPWTLQFTNTGTGFLTIDQLEDTLPEYLDWDFSPPIYQTSAGGTLSTDVSALIDDTGKNVTFTWPDGGNRMSPGEVFTITVNLVLAPGLALDGFTTNTFVVTTEEELTACTNTSGNGEGTVPDLDPDQCGTTNYVQPSPGGSLAAYKYVKGEIYGDLVDGQVNLNNPDAACPLDPDGYTRTPCAAYTAVGATDDWRLSVVNSGTVGFETVSIVDPLPRIGDRLLATGGARNSTFDPVLLPESLAANVLPSGATLTLDVTTSASPCVGTGSNSAWFGDLLCETTATWVPVLSYTGAWEEVTGIRVTIDFTGTAQGAFAPGQVLALHYETQNVPESTAYPDLAPITVPDAGGFAWNQMGAVGTDAGGREYSVAPVQAGVTLLDGDLAVQKVVAGDADRAPDVFEFLVECTVAGVPLVLPDDGILSVSSASDLRTRLDGLPLGSVCQVSETGAVGAFGEDSRINDGQTVTITTPATEGAEPPFSQIAAITNVYPVLPPDPDPDQGGGGGLPSTGLDGPSASLFAGIGLLLLLAGGLLIGRRRFGTAQPADAMSGRRGIQQETRSR</sequence>
<keyword evidence="2" id="KW-1133">Transmembrane helix</keyword>
<organism evidence="4 5">
    <name type="scientific">Microbacterium aurugineum</name>
    <dbReference type="NCBI Taxonomy" id="2851642"/>
    <lineage>
        <taxon>Bacteria</taxon>
        <taxon>Bacillati</taxon>
        <taxon>Actinomycetota</taxon>
        <taxon>Actinomycetes</taxon>
        <taxon>Micrococcales</taxon>
        <taxon>Microbacteriaceae</taxon>
        <taxon>Microbacterium</taxon>
    </lineage>
</organism>
<dbReference type="EMBL" id="CP078078">
    <property type="protein sequence ID" value="UPL19250.1"/>
    <property type="molecule type" value="Genomic_DNA"/>
</dbReference>
<feature type="region of interest" description="Disordered" evidence="1">
    <location>
        <begin position="348"/>
        <end position="380"/>
    </location>
</feature>
<name>A0ABY4J5F6_9MICO</name>
<accession>A0ABY4J5F6</accession>
<keyword evidence="2" id="KW-0812">Transmembrane</keyword>
<feature type="domain" description="DUF5979" evidence="3">
    <location>
        <begin position="1830"/>
        <end position="1922"/>
    </location>
</feature>
<protein>
    <recommendedName>
        <fullName evidence="3">DUF5979 domain-containing protein</fullName>
    </recommendedName>
</protein>
<feature type="region of interest" description="Disordered" evidence="1">
    <location>
        <begin position="708"/>
        <end position="758"/>
    </location>
</feature>
<feature type="compositionally biased region" description="Polar residues" evidence="1">
    <location>
        <begin position="363"/>
        <end position="373"/>
    </location>
</feature>
<dbReference type="InterPro" id="IPR046022">
    <property type="entry name" value="DUF5979"/>
</dbReference>
<evidence type="ECO:0000313" key="5">
    <source>
        <dbReference type="Proteomes" id="UP000830631"/>
    </source>
</evidence>
<dbReference type="Proteomes" id="UP000830631">
    <property type="component" value="Chromosome"/>
</dbReference>
<evidence type="ECO:0000313" key="4">
    <source>
        <dbReference type="EMBL" id="UPL19250.1"/>
    </source>
</evidence>
<dbReference type="Pfam" id="PF19407">
    <property type="entry name" value="DUF5979"/>
    <property type="match status" value="1"/>
</dbReference>
<gene>
    <name evidence="4" type="ORF">KV397_16495</name>
</gene>
<dbReference type="Gene3D" id="2.60.40.740">
    <property type="match status" value="1"/>
</dbReference>
<feature type="transmembrane region" description="Helical" evidence="2">
    <location>
        <begin position="1962"/>
        <end position="1980"/>
    </location>
</feature>
<keyword evidence="5" id="KW-1185">Reference proteome</keyword>
<proteinExistence type="predicted"/>
<evidence type="ECO:0000259" key="3">
    <source>
        <dbReference type="Pfam" id="PF19407"/>
    </source>
</evidence>
<evidence type="ECO:0000256" key="2">
    <source>
        <dbReference type="SAM" id="Phobius"/>
    </source>
</evidence>
<dbReference type="RefSeq" id="WP_261811777.1">
    <property type="nucleotide sequence ID" value="NZ_CP078078.1"/>
</dbReference>